<dbReference type="OrthoDB" id="6366286at2759"/>
<accession>A0A5B7DLN7</accession>
<protein>
    <submittedName>
        <fullName evidence="2">Uncharacterized protein</fullName>
    </submittedName>
</protein>
<reference evidence="2 3" key="1">
    <citation type="submission" date="2019-05" db="EMBL/GenBank/DDBJ databases">
        <title>Another draft genome of Portunus trituberculatus and its Hox gene families provides insights of decapod evolution.</title>
        <authorList>
            <person name="Jeong J.-H."/>
            <person name="Song I."/>
            <person name="Kim S."/>
            <person name="Choi T."/>
            <person name="Kim D."/>
            <person name="Ryu S."/>
            <person name="Kim W."/>
        </authorList>
    </citation>
    <scope>NUCLEOTIDE SEQUENCE [LARGE SCALE GENOMIC DNA]</scope>
    <source>
        <tissue evidence="2">Muscle</tissue>
    </source>
</reference>
<proteinExistence type="predicted"/>
<feature type="region of interest" description="Disordered" evidence="1">
    <location>
        <begin position="100"/>
        <end position="139"/>
    </location>
</feature>
<gene>
    <name evidence="2" type="ORF">E2C01_015007</name>
</gene>
<dbReference type="EMBL" id="VSRR010001040">
    <property type="protein sequence ID" value="MPC22003.1"/>
    <property type="molecule type" value="Genomic_DNA"/>
</dbReference>
<feature type="compositionally biased region" description="Polar residues" evidence="1">
    <location>
        <begin position="113"/>
        <end position="122"/>
    </location>
</feature>
<evidence type="ECO:0000256" key="1">
    <source>
        <dbReference type="SAM" id="MobiDB-lite"/>
    </source>
</evidence>
<evidence type="ECO:0000313" key="3">
    <source>
        <dbReference type="Proteomes" id="UP000324222"/>
    </source>
</evidence>
<name>A0A5B7DLN7_PORTR</name>
<comment type="caution">
    <text evidence="2">The sequence shown here is derived from an EMBL/GenBank/DDBJ whole genome shotgun (WGS) entry which is preliminary data.</text>
</comment>
<organism evidence="2 3">
    <name type="scientific">Portunus trituberculatus</name>
    <name type="common">Swimming crab</name>
    <name type="synonym">Neptunus trituberculatus</name>
    <dbReference type="NCBI Taxonomy" id="210409"/>
    <lineage>
        <taxon>Eukaryota</taxon>
        <taxon>Metazoa</taxon>
        <taxon>Ecdysozoa</taxon>
        <taxon>Arthropoda</taxon>
        <taxon>Crustacea</taxon>
        <taxon>Multicrustacea</taxon>
        <taxon>Malacostraca</taxon>
        <taxon>Eumalacostraca</taxon>
        <taxon>Eucarida</taxon>
        <taxon>Decapoda</taxon>
        <taxon>Pleocyemata</taxon>
        <taxon>Brachyura</taxon>
        <taxon>Eubrachyura</taxon>
        <taxon>Portunoidea</taxon>
        <taxon>Portunidae</taxon>
        <taxon>Portuninae</taxon>
        <taxon>Portunus</taxon>
    </lineage>
</organism>
<evidence type="ECO:0000313" key="2">
    <source>
        <dbReference type="EMBL" id="MPC22003.1"/>
    </source>
</evidence>
<dbReference type="AlphaFoldDB" id="A0A5B7DLN7"/>
<keyword evidence="3" id="KW-1185">Reference proteome</keyword>
<dbReference type="Proteomes" id="UP000324222">
    <property type="component" value="Unassembled WGS sequence"/>
</dbReference>
<sequence>MMNPPAIVITSAFAYSEKPVPLETGIKARRSFCARQLRKISKGIPPAVLLPQQERAGQAFGNVRRSRSASPSSAKRKELTSPPALKRKFLRQVKLPPLPQISISKGRKETAREASTMTTPSSFEEELADQENQSPNDPEFVRRASERWRRRTGAVQLQPPLQLLLQSNCSLQPTFQWPISPSQQSVVQRRVSPRPIHYPQSPFNSMPTSPILGPSPFRRCSTQYSSLNTTHTESTFKRCSRSYSSFSSFSRPRVSVGVCDRSPSRSSRRGRLMVRAGRSVSPSSRNVEGVTQALPERLALDDTVAEEVKNAARKERLLANPDHVLLFQPPDYPEEQYVPPLAVGKS</sequence>
<feature type="region of interest" description="Disordered" evidence="1">
    <location>
        <begin position="48"/>
        <end position="86"/>
    </location>
</feature>